<comment type="caution">
    <text evidence="5">The sequence shown here is derived from an EMBL/GenBank/DDBJ whole genome shotgun (WGS) entry which is preliminary data.</text>
</comment>
<feature type="domain" description="Pyruvate carboxyltransferase" evidence="4">
    <location>
        <begin position="1"/>
        <end position="269"/>
    </location>
</feature>
<dbReference type="AlphaFoldDB" id="A0A365XSQ4"/>
<keyword evidence="6" id="KW-1185">Reference proteome</keyword>
<evidence type="ECO:0000256" key="2">
    <source>
        <dbReference type="ARBA" id="ARBA00022723"/>
    </source>
</evidence>
<evidence type="ECO:0000256" key="1">
    <source>
        <dbReference type="ARBA" id="ARBA00009405"/>
    </source>
</evidence>
<name>A0A365XSQ4_9BACT</name>
<gene>
    <name evidence="5" type="ORF">DF182_23080</name>
</gene>
<dbReference type="GO" id="GO:0046951">
    <property type="term" value="P:ketone body biosynthetic process"/>
    <property type="evidence" value="ECO:0007669"/>
    <property type="project" value="TreeGrafter"/>
</dbReference>
<evidence type="ECO:0000313" key="5">
    <source>
        <dbReference type="EMBL" id="RBL89406.1"/>
    </source>
</evidence>
<dbReference type="CDD" id="cd07938">
    <property type="entry name" value="DRE_TIM_HMGL"/>
    <property type="match status" value="1"/>
</dbReference>
<sequence length="283" mass="31619">MLKLIECPRDAMQGWHRMISTTEKVEYLQALLKVGFDTLDFGSFVSPKAIPQLADTKEVLAQLDLSATRSKLLAIVANVRGAEEAVVHEEINYLGFPFSVSETFQLRNTNKTIAESLEQVQTMQELCIKNSKELVVYISMGFGNPYDDPYSPEIVLRWVDELVKMDITTISLADTVGVANPDIISSLFKHLIPAYPGVEIGAHFHSAPYNWEEKVQAAWDQGCRRFDSAIKGIGGCPMAKDELVGNLATENMIWFCQQRQEPLTLDMIALSTAQQLADVVFKD</sequence>
<dbReference type="OrthoDB" id="9784013at2"/>
<dbReference type="PROSITE" id="PS50991">
    <property type="entry name" value="PYR_CT"/>
    <property type="match status" value="1"/>
</dbReference>
<dbReference type="PANTHER" id="PTHR42738:SF7">
    <property type="entry name" value="HYDROXYMETHYLGLUTARYL-COA LYASE"/>
    <property type="match status" value="1"/>
</dbReference>
<dbReference type="InterPro" id="IPR013785">
    <property type="entry name" value="Aldolase_TIM"/>
</dbReference>
<dbReference type="SUPFAM" id="SSF51569">
    <property type="entry name" value="Aldolase"/>
    <property type="match status" value="1"/>
</dbReference>
<dbReference type="InterPro" id="IPR000891">
    <property type="entry name" value="PYR_CT"/>
</dbReference>
<accession>A0A365XSQ4</accession>
<dbReference type="GO" id="GO:0046872">
    <property type="term" value="F:metal ion binding"/>
    <property type="evidence" value="ECO:0007669"/>
    <property type="project" value="UniProtKB-KW"/>
</dbReference>
<dbReference type="RefSeq" id="WP_113618150.1">
    <property type="nucleotide sequence ID" value="NZ_QFFJ01000002.1"/>
</dbReference>
<dbReference type="Pfam" id="PF00682">
    <property type="entry name" value="HMGL-like"/>
    <property type="match status" value="1"/>
</dbReference>
<proteinExistence type="inferred from homology"/>
<organism evidence="5 6">
    <name type="scientific">Chitinophaga flava</name>
    <dbReference type="NCBI Taxonomy" id="2259036"/>
    <lineage>
        <taxon>Bacteria</taxon>
        <taxon>Pseudomonadati</taxon>
        <taxon>Bacteroidota</taxon>
        <taxon>Chitinophagia</taxon>
        <taxon>Chitinophagales</taxon>
        <taxon>Chitinophagaceae</taxon>
        <taxon>Chitinophaga</taxon>
    </lineage>
</organism>
<keyword evidence="2" id="KW-0479">Metal-binding</keyword>
<evidence type="ECO:0000313" key="6">
    <source>
        <dbReference type="Proteomes" id="UP000253410"/>
    </source>
</evidence>
<dbReference type="GO" id="GO:0004419">
    <property type="term" value="F:hydroxymethylglutaryl-CoA lyase activity"/>
    <property type="evidence" value="ECO:0007669"/>
    <property type="project" value="TreeGrafter"/>
</dbReference>
<evidence type="ECO:0000259" key="4">
    <source>
        <dbReference type="PROSITE" id="PS50991"/>
    </source>
</evidence>
<reference evidence="5 6" key="1">
    <citation type="submission" date="2018-05" db="EMBL/GenBank/DDBJ databases">
        <title>Chitinophaga sp. K3CV102501T nov., isolated from isolated from a monsoon evergreen broad-leaved forest soil.</title>
        <authorList>
            <person name="Lv Y."/>
        </authorList>
    </citation>
    <scope>NUCLEOTIDE SEQUENCE [LARGE SCALE GENOMIC DNA]</scope>
    <source>
        <strain evidence="5 6">GDMCC 1.1325</strain>
    </source>
</reference>
<dbReference type="Gene3D" id="3.20.20.70">
    <property type="entry name" value="Aldolase class I"/>
    <property type="match status" value="1"/>
</dbReference>
<dbReference type="EMBL" id="QFFJ01000002">
    <property type="protein sequence ID" value="RBL89406.1"/>
    <property type="molecule type" value="Genomic_DNA"/>
</dbReference>
<comment type="similarity">
    <text evidence="1">Belongs to the HMG-CoA lyase family.</text>
</comment>
<dbReference type="InterPro" id="IPR043594">
    <property type="entry name" value="HMGL"/>
</dbReference>
<dbReference type="Proteomes" id="UP000253410">
    <property type="component" value="Unassembled WGS sequence"/>
</dbReference>
<keyword evidence="3 5" id="KW-0456">Lyase</keyword>
<dbReference type="GO" id="GO:0006552">
    <property type="term" value="P:L-leucine catabolic process"/>
    <property type="evidence" value="ECO:0007669"/>
    <property type="project" value="TreeGrafter"/>
</dbReference>
<protein>
    <submittedName>
        <fullName evidence="5">Hydroxymethylglutaryl-CoA lyase</fullName>
    </submittedName>
</protein>
<dbReference type="PANTHER" id="PTHR42738">
    <property type="entry name" value="HYDROXYMETHYLGLUTARYL-COA LYASE"/>
    <property type="match status" value="1"/>
</dbReference>
<evidence type="ECO:0000256" key="3">
    <source>
        <dbReference type="ARBA" id="ARBA00023239"/>
    </source>
</evidence>